<feature type="coiled-coil region" evidence="8">
    <location>
        <begin position="471"/>
        <end position="533"/>
    </location>
</feature>
<dbReference type="InterPro" id="IPR032321">
    <property type="entry name" value="Cep209_CC5"/>
</dbReference>
<feature type="coiled-coil region" evidence="8">
    <location>
        <begin position="109"/>
        <end position="185"/>
    </location>
</feature>
<keyword evidence="3" id="KW-0963">Cytoplasm</keyword>
<feature type="coiled-coil region" evidence="8">
    <location>
        <begin position="1082"/>
        <end position="1191"/>
    </location>
</feature>
<dbReference type="GO" id="GO:0034451">
    <property type="term" value="C:centriolar satellite"/>
    <property type="evidence" value="ECO:0007669"/>
    <property type="project" value="TreeGrafter"/>
</dbReference>
<feature type="coiled-coil region" evidence="8">
    <location>
        <begin position="1733"/>
        <end position="1789"/>
    </location>
</feature>
<keyword evidence="7" id="KW-0966">Cell projection</keyword>
<feature type="coiled-coil region" evidence="8">
    <location>
        <begin position="2036"/>
        <end position="2225"/>
    </location>
</feature>
<evidence type="ECO:0000256" key="3">
    <source>
        <dbReference type="ARBA" id="ARBA00022490"/>
    </source>
</evidence>
<dbReference type="GO" id="GO:1905515">
    <property type="term" value="P:non-motile cilium assembly"/>
    <property type="evidence" value="ECO:0007669"/>
    <property type="project" value="TreeGrafter"/>
</dbReference>
<dbReference type="InterPro" id="IPR026201">
    <property type="entry name" value="Cep290"/>
</dbReference>
<dbReference type="PANTHER" id="PTHR18879:SF20">
    <property type="entry name" value="CENTROSOMAL PROTEIN OF 290 KDA"/>
    <property type="match status" value="1"/>
</dbReference>
<dbReference type="GO" id="GO:0043010">
    <property type="term" value="P:camera-type eye development"/>
    <property type="evidence" value="ECO:0007669"/>
    <property type="project" value="TreeGrafter"/>
</dbReference>
<feature type="region of interest" description="Disordered" evidence="9">
    <location>
        <begin position="1825"/>
        <end position="1974"/>
    </location>
</feature>
<feature type="compositionally biased region" description="Basic and acidic residues" evidence="9">
    <location>
        <begin position="1924"/>
        <end position="1938"/>
    </location>
</feature>
<feature type="coiled-coil region" evidence="8">
    <location>
        <begin position="288"/>
        <end position="438"/>
    </location>
</feature>
<keyword evidence="12" id="KW-1185">Reference proteome</keyword>
<evidence type="ECO:0000256" key="1">
    <source>
        <dbReference type="ARBA" id="ARBA00004120"/>
    </source>
</evidence>
<gene>
    <name evidence="11" type="ORF">ASZ78_001643</name>
</gene>
<reference evidence="11 12" key="1">
    <citation type="submission" date="2016-07" db="EMBL/GenBank/DDBJ databases">
        <title>Disparate Historic Effective Population Sizes Predicted by Modern Levels of Genome Diversity for the Scaled Quail (Callipepla squamata) and the Northern Bobwhite (Colinus virginianus): Inferences from First and Second Generation Draft Genome Assemblies for Sympatric New World Quail.</title>
        <authorList>
            <person name="Oldeschulte D.L."/>
            <person name="Halley Y.A."/>
            <person name="Bhattarai E.K."/>
            <person name="Brashear W.A."/>
            <person name="Hill J."/>
            <person name="Metz R.P."/>
            <person name="Johnson C.D."/>
            <person name="Rollins D."/>
            <person name="Peterson M.J."/>
            <person name="Bickhart D.M."/>
            <person name="Decker J.E."/>
            <person name="Seabury C.M."/>
        </authorList>
    </citation>
    <scope>NUCLEOTIDE SEQUENCE [LARGE SCALE GENOMIC DNA]</scope>
    <source>
        <strain evidence="11 12">Texas</strain>
        <tissue evidence="11">Leg muscle</tissue>
    </source>
</reference>
<keyword evidence="4" id="KW-0970">Cilium biogenesis/degradation</keyword>
<sequence>MNKLAKKEKDYQVNMAPILDWKKLMKVDPDALPRQEELADRLLETLSKMKAQEVELALEEVEKAGEEQAKCENLFKTKLMKLESELENILLCHFYIPKMAQSSAGGRDTRFLRDEIRRLEKQVEQKERQLTDIEKELEKEKKVNEQLALRNEDAENENIKLRRENEQLRQDVVDYQRQIDSHKETVLSRRGDDIDYRSQLSKKNFELVQYLDEIQVQELSDQLKAKNDEDDPLMAAINAKVEEWKKILALKDNELIEYQQMLFNMKEEMKMARLDVNRNSILALQQGVQERDAQIRLLTEQVEQYTKEMEQNAFLIEELRNDLQKDKGLSSLAQQNRLGDMQKKLKLLEERTKEAEKSAELAEADAREKDKELVETLKRMKDYELGVYGLEEAVAEIKDLKKQIKIRDHEIEMLIKEVNKLELKINDFLDENEELRERLALEAGAVEVTGSFMEEKQMSKREFDFLNTYNIAEVKAKNEYLANELSERERDLEKNRTIIVKFQSKLKELSEENKQLEQGMKEILQAVKEMQKDPSVKGGETALIIPSLDRLVNAIESKNAEGIFDASVHLKAQVDQLTGRNEELRQELKQTQKEATHFSNQLAKANEKIAQLNNEICILRQSECANIIFKTVNLPEGMTPSSVNMINSLNEYLIRLIQELENKEQLLKQLEDAVEDYKRKFAVIRHQQGLLYKDYQREKENWQKESEEMKEEKKKLEEQKEQDATKIKEYSEMASFKIAALQKVLDGSVPLSELELANKQYNALTAKYRDMLQKDNLLVQRTTNMEHMEHENESLKAQINFLNKELEITREKLHTIEQAWEQMTKLGDDSAMDKATKAITNSEILSISKKIAMLEMKELNERQRAEHSQHMYEQLRNTLKQVEERNFELETKFAELTKINLEAQKVEQELRDELSNSVSKAVSDADRRQIMDLEKREMELKTEVSKLRELSDIAKMQVEALEARQQCREKEVESLRMQVLDYQAQSDEKAVIAKLHQHIIALQGSESIVIGKLETVKLKLKKVEIHNLHLEQKLDEREQALYFARLEGRNRAKHLRQTVQSLRRQFSGALPLAQQEKFSRTMIQLQSDKLKILEEVQRAQQDRQNAESRAMEMEVKLKGLEELLTALKDTRGAQKVIEWHMKMEELHLQELKLNRELVKQKEEMKYLHNIISEYECTINNLEEEVVQQNKCEEATGSVPDPSLPLPQQLELALRKIQEHNRIIVETRATCKSLEEKLKEKEAALWKAEQNVLSRDKVINELRLRLPSTSEKEKIIAELGKKEDDPEYQHAIKIAHQTIANMQARLNQKEEMLKKYQDLLAKAREEQEEIAKKHEEDIRVLHQKLDLCNENSLNKLKQTALELMEKPSLSLNSNKHFLRLAEMEQTVVEQDNSLASLVGKLKKTSSDLEKQKQITVMKIKEFEMIRAQLQEKHTVDVEHLKDEANELKKVLSHTEKELANVKAELAAQKEANNRAPTATMKNLVEQLKNQLALKEKQQKALSKALLELRAEMTANAEQQIISAASQKEAYMNVQEIIDRETKGLTTQIEELNNQISKLTDNLKLSKTRESALLDERDELNQELQKKQKAFSKMIREKNEVEMENEELKKRVRRLTSGIQNKAGEQNLIDELQKKVKKLENELEKKCEETEKKSAKEDKTSKEEIIRWEESKKWQMRMEGMRNKLKEKEKETDTLTKQFSTLKELYSRAEKEKITLQKKLKNTGVTVDRVVGVRASETETELEELRKRNLYLENEVAHMRTQQAIPRDSVVEELHLKNQYLQEKLHSLQRQCSRETYSRPSSSYYQTELNKSLPVSIGKENLNCLQKKSVSSRDEVKQQTDLSTSGNNEIDEEASIQSSTVHNEGHEASRDAGTEVSPQQHHPEDGAECEDRDTSWEGLKNNNTAEDGGGNCSDKEENITQPENGKTNEEFEEEERKQEICKPPNVDEEESVQEPNTDRMSCNNFRSGEPSSEVNDDEAQKINVNNEMNQHTAESKCETYQSNTEGVETTTELCEMPETSGVGSDDQYQREQEVRKENLRLSSENVELRFQLEQANRDLPRLKDQVSDLKEMCELLKKEKAEVERKLGSVRGAGRSGKTVPELEKTIGLMKKVVERVQRENEDLKKAPAVVSNEKLLGLEQENERLKSEMKKMKLHLGGQLSMHYESKTKGMEKVITENERLRKELKKEADSGEKLRIAKNNLEILNEKLTVQLEEAIKRLNLAESTGPQLDEANRKIWKSVAVTRMHETKTKELDIAKKNQSITDLKQLLEEAREHEHNADKNLEDLKEQTELLNRFPEGARTEQGLIRELQLLRLTNNQLKEEKAELTRQIEDFKHGIHTDTSEAPAAGNNKVAKKDKNDQLLTEIADLQAQLRASELEKEQLKEETKKLREELENFNPSFFEEIEDLKYNYNEELKKNIILEERLKKLSEGIGIPVESPADTSVDTVVQQQGQQGILNSVHGQEFHRIQDAVVIPVHPPVVVDLSNEDDEDEDEEEDEVNNFSVTLKRTAADIEEERAIKEVCYKSGEYYRVHYPQILQSTEIVPPSPCLESEQLPMDTVEPDSWTGDNNMRRERETSGMKVSMKYISRRNDKPYENNDFSVTLERTAADIEEERAIKEVCYKSGEYYRVHYPQILQSTEIVPPSPCLESEQLPMDTVEPDSWTGIPTSYSKVKPNYQQNYHRRDDETSIRSMRQSERNIYFNSSERQKSAYVFYRNGRVVQEPVNNGSTALKDHTVLLELYTNCSVYPFRLQDQDMEKKKKGKNSVFCEETILRSLVKMAHDNSTAEIPGSRKAKFPSAFELEAYGDIF</sequence>
<dbReference type="GO" id="GO:0035869">
    <property type="term" value="C:ciliary transition zone"/>
    <property type="evidence" value="ECO:0007669"/>
    <property type="project" value="TreeGrafter"/>
</dbReference>
<accession>A0A226N1C9</accession>
<dbReference type="PANTHER" id="PTHR18879">
    <property type="entry name" value="CENTROSOMAL PROTEIN OF 290 KDA"/>
    <property type="match status" value="1"/>
</dbReference>
<feature type="compositionally biased region" description="Basic and acidic residues" evidence="9">
    <location>
        <begin position="1861"/>
        <end position="1871"/>
    </location>
</feature>
<feature type="coiled-coil region" evidence="8">
    <location>
        <begin position="865"/>
        <end position="978"/>
    </location>
</feature>
<dbReference type="GO" id="GO:0097711">
    <property type="term" value="P:ciliary basal body-plasma membrane docking"/>
    <property type="evidence" value="ECO:0007669"/>
    <property type="project" value="TreeGrafter"/>
</dbReference>
<keyword evidence="5 8" id="KW-0175">Coiled coil</keyword>
<dbReference type="Pfam" id="PF17732">
    <property type="entry name" value="DUF5571"/>
    <property type="match status" value="2"/>
</dbReference>
<dbReference type="OrthoDB" id="6351660at2759"/>
<dbReference type="Proteomes" id="UP000198323">
    <property type="component" value="Unassembled WGS sequence"/>
</dbReference>
<dbReference type="Pfam" id="PF16574">
    <property type="entry name" value="CEP209_CC5"/>
    <property type="match status" value="1"/>
</dbReference>
<comment type="caution">
    <text evidence="11">The sequence shown here is derived from an EMBL/GenBank/DDBJ whole genome shotgun (WGS) entry which is preliminary data.</text>
</comment>
<dbReference type="GO" id="GO:0001822">
    <property type="term" value="P:kidney development"/>
    <property type="evidence" value="ECO:0007669"/>
    <property type="project" value="TreeGrafter"/>
</dbReference>
<dbReference type="STRING" id="9009.A0A226N1C9"/>
<comment type="subcellular location">
    <subcellularLocation>
        <location evidence="1">Cytoplasm</location>
        <location evidence="1">Cytoskeleton</location>
        <location evidence="1">Cilium basal body</location>
    </subcellularLocation>
    <subcellularLocation>
        <location evidence="2">Cytoplasm</location>
        <location evidence="2">Cytoskeleton</location>
        <location evidence="2">Microtubule organizing center</location>
        <location evidence="2">Centrosome</location>
    </subcellularLocation>
</comment>
<evidence type="ECO:0000313" key="11">
    <source>
        <dbReference type="EMBL" id="OXB61268.1"/>
    </source>
</evidence>
<evidence type="ECO:0000256" key="6">
    <source>
        <dbReference type="ARBA" id="ARBA00023212"/>
    </source>
</evidence>
<dbReference type="GO" id="GO:1905349">
    <property type="term" value="P:ciliary transition zone assembly"/>
    <property type="evidence" value="ECO:0007669"/>
    <property type="project" value="TreeGrafter"/>
</dbReference>
<dbReference type="InterPro" id="IPR040943">
    <property type="entry name" value="DUF5571"/>
</dbReference>
<feature type="coiled-coil region" evidence="8">
    <location>
        <begin position="2255"/>
        <end position="2396"/>
    </location>
</feature>
<evidence type="ECO:0000259" key="10">
    <source>
        <dbReference type="Pfam" id="PF16574"/>
    </source>
</evidence>
<dbReference type="EMBL" id="MCFN01000284">
    <property type="protein sequence ID" value="OXB61268.1"/>
    <property type="molecule type" value="Genomic_DNA"/>
</dbReference>
<feature type="coiled-coil region" evidence="8">
    <location>
        <begin position="1291"/>
        <end position="1350"/>
    </location>
</feature>
<evidence type="ECO:0000256" key="9">
    <source>
        <dbReference type="SAM" id="MobiDB-lite"/>
    </source>
</evidence>
<feature type="domain" description="Centrosomal protein of 290kDa coiled-coil region" evidence="10">
    <location>
        <begin position="1081"/>
        <end position="1193"/>
    </location>
</feature>
<feature type="compositionally biased region" description="Polar residues" evidence="9">
    <location>
        <begin position="1951"/>
        <end position="1971"/>
    </location>
</feature>
<feature type="compositionally biased region" description="Polar residues" evidence="9">
    <location>
        <begin position="1837"/>
        <end position="1846"/>
    </location>
</feature>
<feature type="coiled-coil region" evidence="8">
    <location>
        <begin position="567"/>
        <end position="615"/>
    </location>
</feature>
<protein>
    <recommendedName>
        <fullName evidence="10">Centrosomal protein of 290kDa coiled-coil region domain-containing protein</fullName>
    </recommendedName>
</protein>
<feature type="coiled-coil region" evidence="8">
    <location>
        <begin position="1216"/>
        <end position="1250"/>
    </location>
</feature>
<feature type="coiled-coil region" evidence="8">
    <location>
        <begin position="1429"/>
        <end position="1510"/>
    </location>
</feature>
<evidence type="ECO:0000256" key="7">
    <source>
        <dbReference type="ARBA" id="ARBA00023273"/>
    </source>
</evidence>
<name>A0A226N1C9_CALSU</name>
<evidence type="ECO:0000256" key="8">
    <source>
        <dbReference type="SAM" id="Coils"/>
    </source>
</evidence>
<evidence type="ECO:0000256" key="4">
    <source>
        <dbReference type="ARBA" id="ARBA00022794"/>
    </source>
</evidence>
<proteinExistence type="predicted"/>
<keyword evidence="6" id="KW-0206">Cytoskeleton</keyword>
<feature type="coiled-coil region" evidence="8">
    <location>
        <begin position="1540"/>
        <end position="1703"/>
    </location>
</feature>
<feature type="coiled-coil region" evidence="8">
    <location>
        <begin position="646"/>
        <end position="819"/>
    </location>
</feature>
<evidence type="ECO:0000313" key="12">
    <source>
        <dbReference type="Proteomes" id="UP000198323"/>
    </source>
</evidence>
<evidence type="ECO:0000256" key="2">
    <source>
        <dbReference type="ARBA" id="ARBA00004300"/>
    </source>
</evidence>
<evidence type="ECO:0000256" key="5">
    <source>
        <dbReference type="ARBA" id="ARBA00023054"/>
    </source>
</evidence>
<organism evidence="11 12">
    <name type="scientific">Callipepla squamata</name>
    <name type="common">Scaled quail</name>
    <dbReference type="NCBI Taxonomy" id="9009"/>
    <lineage>
        <taxon>Eukaryota</taxon>
        <taxon>Metazoa</taxon>
        <taxon>Chordata</taxon>
        <taxon>Craniata</taxon>
        <taxon>Vertebrata</taxon>
        <taxon>Euteleostomi</taxon>
        <taxon>Archelosauria</taxon>
        <taxon>Archosauria</taxon>
        <taxon>Dinosauria</taxon>
        <taxon>Saurischia</taxon>
        <taxon>Theropoda</taxon>
        <taxon>Coelurosauria</taxon>
        <taxon>Aves</taxon>
        <taxon>Neognathae</taxon>
        <taxon>Galloanserae</taxon>
        <taxon>Galliformes</taxon>
        <taxon>Odontophoridae</taxon>
        <taxon>Callipepla</taxon>
    </lineage>
</organism>